<proteinExistence type="predicted"/>
<dbReference type="InterPro" id="IPR051912">
    <property type="entry name" value="Alkylbase_DNA_Glycosylase/TA"/>
</dbReference>
<evidence type="ECO:0000256" key="1">
    <source>
        <dbReference type="ARBA" id="ARBA00022763"/>
    </source>
</evidence>
<keyword evidence="2" id="KW-0234">DNA repair</keyword>
<reference evidence="4 5" key="1">
    <citation type="journal article" date="2019" name="Int. J. Syst. Evol. Microbiol.">
        <title>The Global Catalogue of Microorganisms (GCM) 10K type strain sequencing project: providing services to taxonomists for standard genome sequencing and annotation.</title>
        <authorList>
            <consortium name="The Broad Institute Genomics Platform"/>
            <consortium name="The Broad Institute Genome Sequencing Center for Infectious Disease"/>
            <person name="Wu L."/>
            <person name="Ma J."/>
        </authorList>
    </citation>
    <scope>NUCLEOTIDE SEQUENCE [LARGE SCALE GENOMIC DNA]</scope>
    <source>
        <strain evidence="4 5">JCM 16009</strain>
    </source>
</reference>
<dbReference type="SUPFAM" id="SSF48150">
    <property type="entry name" value="DNA-glycosylase"/>
    <property type="match status" value="1"/>
</dbReference>
<dbReference type="PANTHER" id="PTHR43003:SF5">
    <property type="entry name" value="DNA-3-METHYLADENINE GLYCOSYLASE"/>
    <property type="match status" value="1"/>
</dbReference>
<dbReference type="Gene3D" id="1.10.340.30">
    <property type="entry name" value="Hypothetical protein, domain 2"/>
    <property type="match status" value="1"/>
</dbReference>
<sequence>MTTDQRTTSSFSITPTGAFSLAEAGSFGHGAEPSGDWPGAHAFTGGVLRLAFCTDDLRGQAGVAVTQDARGVVHGEVSGLDPGADVGPVRDQVARILSLDGDGEGFAAVGERDPLVGRLQAAAPGLRPVLFHSPYEGALWCVISQRWGRGQALRARERLARELGRVIEVDGEPVAAAPTPEALLAAERLSGLPEVKQERLRAVARAATEGVFDPVAIREGEPAEVEARLRTVPGIGAFAAGLVHLRASGVQDVLVDGEPRLAALVGAAYGLGGPAAPRQLAEIAEAWRPYRTWTAVLVRAAGRRLPELADLPDAGPPGRAPRRGPAQEPLALIS</sequence>
<feature type="region of interest" description="Disordered" evidence="3">
    <location>
        <begin position="308"/>
        <end position="334"/>
    </location>
</feature>
<evidence type="ECO:0000313" key="5">
    <source>
        <dbReference type="Proteomes" id="UP001500449"/>
    </source>
</evidence>
<evidence type="ECO:0000256" key="3">
    <source>
        <dbReference type="SAM" id="MobiDB-lite"/>
    </source>
</evidence>
<evidence type="ECO:0000256" key="2">
    <source>
        <dbReference type="ARBA" id="ARBA00023204"/>
    </source>
</evidence>
<dbReference type="PANTHER" id="PTHR43003">
    <property type="entry name" value="DNA-3-METHYLADENINE GLYCOSYLASE"/>
    <property type="match status" value="1"/>
</dbReference>
<dbReference type="InterPro" id="IPR011257">
    <property type="entry name" value="DNA_glycosylase"/>
</dbReference>
<accession>A0ABN2NQE8</accession>
<protein>
    <submittedName>
        <fullName evidence="4">DNA-3-methyladenine glycosylase</fullName>
    </submittedName>
</protein>
<dbReference type="EMBL" id="BAAAQK010000032">
    <property type="protein sequence ID" value="GAA1880239.1"/>
    <property type="molecule type" value="Genomic_DNA"/>
</dbReference>
<keyword evidence="1" id="KW-0227">DNA damage</keyword>
<organism evidence="4 5">
    <name type="scientific">Pseudonocardia ailaonensis</name>
    <dbReference type="NCBI Taxonomy" id="367279"/>
    <lineage>
        <taxon>Bacteria</taxon>
        <taxon>Bacillati</taxon>
        <taxon>Actinomycetota</taxon>
        <taxon>Actinomycetes</taxon>
        <taxon>Pseudonocardiales</taxon>
        <taxon>Pseudonocardiaceae</taxon>
        <taxon>Pseudonocardia</taxon>
    </lineage>
</organism>
<evidence type="ECO:0000313" key="4">
    <source>
        <dbReference type="EMBL" id="GAA1880239.1"/>
    </source>
</evidence>
<dbReference type="Proteomes" id="UP001500449">
    <property type="component" value="Unassembled WGS sequence"/>
</dbReference>
<comment type="caution">
    <text evidence="4">The sequence shown here is derived from an EMBL/GenBank/DDBJ whole genome shotgun (WGS) entry which is preliminary data.</text>
</comment>
<gene>
    <name evidence="4" type="ORF">GCM10009836_71900</name>
</gene>
<dbReference type="RefSeq" id="WP_344427953.1">
    <property type="nucleotide sequence ID" value="NZ_BAAAQK010000032.1"/>
</dbReference>
<keyword evidence="5" id="KW-1185">Reference proteome</keyword>
<name>A0ABN2NQE8_9PSEU</name>